<dbReference type="EMBL" id="JBIYSL010000001">
    <property type="protein sequence ID" value="MFK0521051.1"/>
    <property type="molecule type" value="Genomic_DNA"/>
</dbReference>
<dbReference type="SUPFAM" id="SSF56112">
    <property type="entry name" value="Protein kinase-like (PK-like)"/>
    <property type="match status" value="1"/>
</dbReference>
<dbReference type="RefSeq" id="WP_402870799.1">
    <property type="nucleotide sequence ID" value="NZ_JBIYSL010000001.1"/>
</dbReference>
<evidence type="ECO:0000259" key="1">
    <source>
        <dbReference type="Pfam" id="PF01636"/>
    </source>
</evidence>
<proteinExistence type="predicted"/>
<dbReference type="InterPro" id="IPR002575">
    <property type="entry name" value="Aminoglycoside_PTrfase"/>
</dbReference>
<gene>
    <name evidence="2" type="ORF">ACINKY_02495</name>
</gene>
<dbReference type="InterPro" id="IPR051678">
    <property type="entry name" value="AGP_Transferase"/>
</dbReference>
<dbReference type="Proteomes" id="UP001618531">
    <property type="component" value="Unassembled WGS sequence"/>
</dbReference>
<dbReference type="PANTHER" id="PTHR21310:SF15">
    <property type="entry name" value="AMINOGLYCOSIDE PHOSPHOTRANSFERASE DOMAIN-CONTAINING PROTEIN"/>
    <property type="match status" value="1"/>
</dbReference>
<feature type="domain" description="Aminoglycoside phosphotransferase" evidence="1">
    <location>
        <begin position="35"/>
        <end position="264"/>
    </location>
</feature>
<accession>A0ABW8HNC3</accession>
<name>A0ABW8HNC3_9BACL</name>
<organism evidence="2 3">
    <name type="scientific">Paenibacillus illinoisensis</name>
    <dbReference type="NCBI Taxonomy" id="59845"/>
    <lineage>
        <taxon>Bacteria</taxon>
        <taxon>Bacillati</taxon>
        <taxon>Bacillota</taxon>
        <taxon>Bacilli</taxon>
        <taxon>Bacillales</taxon>
        <taxon>Paenibacillaceae</taxon>
        <taxon>Paenibacillus</taxon>
    </lineage>
</organism>
<protein>
    <submittedName>
        <fullName evidence="2">Phosphotransferase</fullName>
    </submittedName>
</protein>
<dbReference type="Pfam" id="PF01636">
    <property type="entry name" value="APH"/>
    <property type="match status" value="1"/>
</dbReference>
<comment type="caution">
    <text evidence="2">The sequence shown here is derived from an EMBL/GenBank/DDBJ whole genome shotgun (WGS) entry which is preliminary data.</text>
</comment>
<evidence type="ECO:0000313" key="3">
    <source>
        <dbReference type="Proteomes" id="UP001618531"/>
    </source>
</evidence>
<dbReference type="PANTHER" id="PTHR21310">
    <property type="entry name" value="AMINOGLYCOSIDE PHOSPHOTRANSFERASE-RELATED-RELATED"/>
    <property type="match status" value="1"/>
</dbReference>
<reference evidence="2 3" key="1">
    <citation type="submission" date="2024-11" db="EMBL/GenBank/DDBJ databases">
        <title>Identification and Characterization of a Novel Fosfomycin Bacillithiol Transferase FosB8 in Paenibacillus illinoisensis.</title>
        <authorList>
            <person name="Lu W."/>
        </authorList>
    </citation>
    <scope>NUCLEOTIDE SEQUENCE [LARGE SCALE GENOMIC DNA]</scope>
    <source>
        <strain evidence="2 3">WP77</strain>
    </source>
</reference>
<keyword evidence="3" id="KW-1185">Reference proteome</keyword>
<dbReference type="InterPro" id="IPR011009">
    <property type="entry name" value="Kinase-like_dom_sf"/>
</dbReference>
<evidence type="ECO:0000313" key="2">
    <source>
        <dbReference type="EMBL" id="MFK0521051.1"/>
    </source>
</evidence>
<dbReference type="Gene3D" id="3.90.1200.10">
    <property type="match status" value="1"/>
</dbReference>
<sequence>MSTITTGLYRAIPTEILYQLVEKNFGTATKVKEYSLLQGGLFNTTYRILLEHAAYSDVILRLAPEGIDPKAEKASDLLFSFERTMMTAEPVVYDYYQKADIPAPHVIVCDNSGSIIPRTYMFMEFIPSKQLNHPSISLPEKDKLYRELGKYTATMHRIQGESFGWPQGDGTIQGSDRWSEVLMAFAEETASKAEQVGYMPGVGEQITSMFRDHSELFDEVTVPVLVHNDLWGANVLIHEDKDALNIAAIIDGDRSMFADREFEANLSTAPPAFHVGYGQALDMSDQGLARRLAYRILSSYFNAYVHEYQVDQPHDGQKFRQRTLDLMKQWKMMIEPYQ</sequence>